<dbReference type="GO" id="GO:0030170">
    <property type="term" value="F:pyridoxal phosphate binding"/>
    <property type="evidence" value="ECO:0007669"/>
    <property type="project" value="InterPro"/>
</dbReference>
<evidence type="ECO:0000256" key="4">
    <source>
        <dbReference type="ARBA" id="ARBA00022898"/>
    </source>
</evidence>
<keyword evidence="7" id="KW-1185">Reference proteome</keyword>
<dbReference type="AlphaFoldDB" id="A0A2S1LHP6"/>
<dbReference type="Gene3D" id="3.40.640.10">
    <property type="entry name" value="Type I PLP-dependent aspartate aminotransferase-like (Major domain)"/>
    <property type="match status" value="1"/>
</dbReference>
<dbReference type="SUPFAM" id="SSF53383">
    <property type="entry name" value="PLP-dependent transferases"/>
    <property type="match status" value="1"/>
</dbReference>
<dbReference type="InterPro" id="IPR015422">
    <property type="entry name" value="PyrdxlP-dep_Trfase_small"/>
</dbReference>
<protein>
    <submittedName>
        <fullName evidence="6">Aspartate aminotransferase family protein</fullName>
    </submittedName>
</protein>
<dbReference type="OrthoDB" id="9801052at2"/>
<dbReference type="Gene3D" id="3.90.1150.10">
    <property type="entry name" value="Aspartate Aminotransferase, domain 1"/>
    <property type="match status" value="1"/>
</dbReference>
<dbReference type="GO" id="GO:0042802">
    <property type="term" value="F:identical protein binding"/>
    <property type="evidence" value="ECO:0007669"/>
    <property type="project" value="TreeGrafter"/>
</dbReference>
<dbReference type="KEGG" id="ffa:FFWV33_17315"/>
<proteinExistence type="inferred from homology"/>
<keyword evidence="2 6" id="KW-0032">Aminotransferase</keyword>
<dbReference type="InterPro" id="IPR015421">
    <property type="entry name" value="PyrdxlP-dep_Trfase_major"/>
</dbReference>
<dbReference type="PANTHER" id="PTHR11986">
    <property type="entry name" value="AMINOTRANSFERASE CLASS III"/>
    <property type="match status" value="1"/>
</dbReference>
<evidence type="ECO:0000256" key="2">
    <source>
        <dbReference type="ARBA" id="ARBA00022576"/>
    </source>
</evidence>
<dbReference type="InterPro" id="IPR015424">
    <property type="entry name" value="PyrdxlP-dep_Trfase"/>
</dbReference>
<dbReference type="RefSeq" id="WP_108742065.1">
    <property type="nucleotide sequence ID" value="NZ_CP020918.1"/>
</dbReference>
<name>A0A2S1LHP6_9FLAO</name>
<evidence type="ECO:0000256" key="1">
    <source>
        <dbReference type="ARBA" id="ARBA00001933"/>
    </source>
</evidence>
<comment type="cofactor">
    <cofactor evidence="1">
        <name>pyridoxal 5'-phosphate</name>
        <dbReference type="ChEBI" id="CHEBI:597326"/>
    </cofactor>
</comment>
<dbReference type="CDD" id="cd00610">
    <property type="entry name" value="OAT_like"/>
    <property type="match status" value="1"/>
</dbReference>
<dbReference type="InterPro" id="IPR050103">
    <property type="entry name" value="Class-III_PLP-dep_AT"/>
</dbReference>
<dbReference type="GO" id="GO:0008483">
    <property type="term" value="F:transaminase activity"/>
    <property type="evidence" value="ECO:0007669"/>
    <property type="project" value="UniProtKB-KW"/>
</dbReference>
<comment type="similarity">
    <text evidence="5">Belongs to the class-III pyridoxal-phosphate-dependent aminotransferase family.</text>
</comment>
<dbReference type="PIRSF" id="PIRSF000521">
    <property type="entry name" value="Transaminase_4ab_Lys_Orn"/>
    <property type="match status" value="1"/>
</dbReference>
<dbReference type="FunFam" id="3.40.640.10:FF:000004">
    <property type="entry name" value="Acetylornithine aminotransferase"/>
    <property type="match status" value="1"/>
</dbReference>
<dbReference type="EMBL" id="CP020918">
    <property type="protein sequence ID" value="AWG23161.1"/>
    <property type="molecule type" value="Genomic_DNA"/>
</dbReference>
<dbReference type="InterPro" id="IPR049704">
    <property type="entry name" value="Aminotrans_3_PPA_site"/>
</dbReference>
<dbReference type="Proteomes" id="UP000244527">
    <property type="component" value="Chromosome"/>
</dbReference>
<evidence type="ECO:0000313" key="6">
    <source>
        <dbReference type="EMBL" id="AWG23161.1"/>
    </source>
</evidence>
<dbReference type="PROSITE" id="PS00600">
    <property type="entry name" value="AA_TRANSFER_CLASS_3"/>
    <property type="match status" value="1"/>
</dbReference>
<evidence type="ECO:0000256" key="3">
    <source>
        <dbReference type="ARBA" id="ARBA00022679"/>
    </source>
</evidence>
<dbReference type="InterPro" id="IPR005814">
    <property type="entry name" value="Aminotrans_3"/>
</dbReference>
<gene>
    <name evidence="6" type="ORF">FFWV33_17315</name>
</gene>
<keyword evidence="4 5" id="KW-0663">Pyridoxal phosphate</keyword>
<dbReference type="PANTHER" id="PTHR11986:SF79">
    <property type="entry name" value="ACETYLORNITHINE AMINOTRANSFERASE, MITOCHONDRIAL"/>
    <property type="match status" value="1"/>
</dbReference>
<evidence type="ECO:0000313" key="7">
    <source>
        <dbReference type="Proteomes" id="UP000244527"/>
    </source>
</evidence>
<sequence>MNSDFIKYQAQTSPYPLGMEVSHAKGSYIYDTNAKKYLDFVAGVSACTLGHQHPRVNQAIKDQLDKYSHVMVYGEYSQSPAVEYCKLMASLLPEPLNKTYLVNSGTEAIEGALKLAKRVTGRSQLISCHNAYHGNTMGSMSVMGFEERKQAYRPLLPDIDFITFNNEADLEKITTRTAGILLETIQGGAGFIEPHNDFLKKVRQRCTEVGAMLILDEIQPGFGRTGKLFGFQNYDMVPDILVMGKGMGGGMPVGAFTASSEMMDLLSHSPKLGHITTFGGHPVIASACLATLQELVETNLMQEALDKEKLFRSLLVHPLIEEIRGKGLMLAAMTKDANITNEVILRCQEKGLILFWLLFEGCAIRITPPLTISEDEIREGCAIIKEVMDEVSLLH</sequence>
<organism evidence="6 7">
    <name type="scientific">Flavobacterium faecale</name>
    <dbReference type="NCBI Taxonomy" id="1355330"/>
    <lineage>
        <taxon>Bacteria</taxon>
        <taxon>Pseudomonadati</taxon>
        <taxon>Bacteroidota</taxon>
        <taxon>Flavobacteriia</taxon>
        <taxon>Flavobacteriales</taxon>
        <taxon>Flavobacteriaceae</taxon>
        <taxon>Flavobacterium</taxon>
    </lineage>
</organism>
<dbReference type="Pfam" id="PF00202">
    <property type="entry name" value="Aminotran_3"/>
    <property type="match status" value="1"/>
</dbReference>
<keyword evidence="3 6" id="KW-0808">Transferase</keyword>
<accession>A0A2S1LHP6</accession>
<reference evidence="6 7" key="1">
    <citation type="submission" date="2017-04" db="EMBL/GenBank/DDBJ databases">
        <title>Compelte genome sequence of WV33.</title>
        <authorList>
            <person name="Lee P.C."/>
        </authorList>
    </citation>
    <scope>NUCLEOTIDE SEQUENCE [LARGE SCALE GENOMIC DNA]</scope>
    <source>
        <strain evidence="6 7">WV33</strain>
    </source>
</reference>
<evidence type="ECO:0000256" key="5">
    <source>
        <dbReference type="RuleBase" id="RU003560"/>
    </source>
</evidence>